<evidence type="ECO:0000256" key="1">
    <source>
        <dbReference type="ARBA" id="ARBA00006738"/>
    </source>
</evidence>
<evidence type="ECO:0000313" key="3">
    <source>
        <dbReference type="Proteomes" id="UP000019269"/>
    </source>
</evidence>
<accession>A0ABM7DWB2</accession>
<organism evidence="2 3">
    <name type="scientific">Borrelia nietonii YOR</name>
    <dbReference type="NCBI Taxonomy" id="1293576"/>
    <lineage>
        <taxon>Bacteria</taxon>
        <taxon>Pseudomonadati</taxon>
        <taxon>Spirochaetota</taxon>
        <taxon>Spirochaetia</taxon>
        <taxon>Spirochaetales</taxon>
        <taxon>Borreliaceae</taxon>
        <taxon>Borrelia</taxon>
        <taxon>Borrelia nietonii</taxon>
    </lineage>
</organism>
<protein>
    <submittedName>
        <fullName evidence="2">Endonuclease</fullName>
        <ecNumber evidence="2">3.1.-.-</ecNumber>
    </submittedName>
</protein>
<dbReference type="RefSeq" id="WP_025400004.1">
    <property type="nucleotide sequence ID" value="NZ_CP004146.1"/>
</dbReference>
<keyword evidence="2" id="KW-0378">Hydrolase</keyword>
<keyword evidence="3" id="KW-1185">Reference proteome</keyword>
<dbReference type="InterPro" id="IPR003509">
    <property type="entry name" value="UPF0102_YraN-like"/>
</dbReference>
<dbReference type="EMBL" id="CP004146">
    <property type="protein sequence ID" value="AHH03699.1"/>
    <property type="molecule type" value="Genomic_DNA"/>
</dbReference>
<sequence>MNQGDDIIAQKNKVLHFIEVKFLDVYSFENLEYSINRKYMRNMVNTALEYTMSKFKSFGVFF</sequence>
<comment type="similarity">
    <text evidence="1">Belongs to the UPF0102 family.</text>
</comment>
<evidence type="ECO:0000313" key="2">
    <source>
        <dbReference type="EMBL" id="AHH03699.1"/>
    </source>
</evidence>
<proteinExistence type="inferred from homology"/>
<keyword evidence="2" id="KW-0255">Endonuclease</keyword>
<dbReference type="InterPro" id="IPR011856">
    <property type="entry name" value="tRNA_endonuc-like_dom_sf"/>
</dbReference>
<dbReference type="Pfam" id="PF02021">
    <property type="entry name" value="UPF0102"/>
    <property type="match status" value="1"/>
</dbReference>
<dbReference type="GO" id="GO:0016787">
    <property type="term" value="F:hydrolase activity"/>
    <property type="evidence" value="ECO:0007669"/>
    <property type="project" value="UniProtKB-KW"/>
</dbReference>
<dbReference type="EC" id="3.1.-.-" evidence="2"/>
<reference evidence="2" key="1">
    <citation type="submission" date="2013-02" db="EMBL/GenBank/DDBJ databases">
        <title>Comparative genomics of Borrelia species.</title>
        <authorList>
            <person name="Schwan T.G."/>
            <person name="Raffel S.J."/>
            <person name="Porcella S.F."/>
        </authorList>
    </citation>
    <scope>NUCLEOTIDE SEQUENCE [LARGE SCALE GENOMIC DNA]</scope>
    <source>
        <strain evidence="2">YOR</strain>
    </source>
</reference>
<gene>
    <name evidence="2" type="ORF">BHY_0748</name>
</gene>
<keyword evidence="2" id="KW-0540">Nuclease</keyword>
<dbReference type="Proteomes" id="UP000019269">
    <property type="component" value="Chromosome"/>
</dbReference>
<name>A0ABM7DWB2_9SPIR</name>
<dbReference type="Gene3D" id="3.40.1350.10">
    <property type="match status" value="1"/>
</dbReference>
<dbReference type="GO" id="GO:0004519">
    <property type="term" value="F:endonuclease activity"/>
    <property type="evidence" value="ECO:0007669"/>
    <property type="project" value="UniProtKB-KW"/>
</dbReference>